<dbReference type="EMBL" id="JBEPSN010000005">
    <property type="protein sequence ID" value="MET4540555.1"/>
    <property type="molecule type" value="Genomic_DNA"/>
</dbReference>
<dbReference type="RefSeq" id="WP_354229677.1">
    <property type="nucleotide sequence ID" value="NZ_JBEPSN010000005.1"/>
</dbReference>
<dbReference type="Pfam" id="PF19786">
    <property type="entry name" value="DUF6270"/>
    <property type="match status" value="1"/>
</dbReference>
<gene>
    <name evidence="1" type="ORF">ABIE37_002342</name>
</gene>
<dbReference type="Proteomes" id="UP001549307">
    <property type="component" value="Unassembled WGS sequence"/>
</dbReference>
<accession>A0ABV2P710</accession>
<proteinExistence type="predicted"/>
<protein>
    <recommendedName>
        <fullName evidence="3">SGNH/GDSL hydrolase family protein</fullName>
    </recommendedName>
</protein>
<evidence type="ECO:0008006" key="3">
    <source>
        <dbReference type="Google" id="ProtNLM"/>
    </source>
</evidence>
<name>A0ABV2P710_9MICC</name>
<reference evidence="1 2" key="1">
    <citation type="submission" date="2024-06" db="EMBL/GenBank/DDBJ databases">
        <title>Sorghum-associated microbial communities from plants grown in Nebraska, USA.</title>
        <authorList>
            <person name="Schachtman D."/>
        </authorList>
    </citation>
    <scope>NUCLEOTIDE SEQUENCE [LARGE SCALE GENOMIC DNA]</scope>
    <source>
        <strain evidence="1 2">3552</strain>
    </source>
</reference>
<dbReference type="GeneID" id="92753279"/>
<evidence type="ECO:0000313" key="1">
    <source>
        <dbReference type="EMBL" id="MET4540555.1"/>
    </source>
</evidence>
<evidence type="ECO:0000313" key="2">
    <source>
        <dbReference type="Proteomes" id="UP001549307"/>
    </source>
</evidence>
<organism evidence="1 2">
    <name type="scientific">Arthrobacter bambusae</name>
    <dbReference type="NCBI Taxonomy" id="1338426"/>
    <lineage>
        <taxon>Bacteria</taxon>
        <taxon>Bacillati</taxon>
        <taxon>Actinomycetota</taxon>
        <taxon>Actinomycetes</taxon>
        <taxon>Micrococcales</taxon>
        <taxon>Micrococcaceae</taxon>
        <taxon>Arthrobacter</taxon>
    </lineage>
</organism>
<sequence>MWEFILPGLFIYGSCVSRDTYPFLDKDWTIVEYVARQGMISAASPRGVLRGESALTSKFQNQCVRNDIRSSLFATIDKSAGATDLFVLDLVDERLGAYELGGGAYITQSWELGESKLLQQQEVEPRLIAFGSEEHFKLWSSAAKVVIRKIKSTGRPILVLAPEWSETSDSGLSGLTYRGLYAATYNKVYQRYFDLLREEGCNVLSIGQDTVKAASGHQWGLAPYHYVDAVYHKMRDAITDAVK</sequence>
<keyword evidence="2" id="KW-1185">Reference proteome</keyword>
<comment type="caution">
    <text evidence="1">The sequence shown here is derived from an EMBL/GenBank/DDBJ whole genome shotgun (WGS) entry which is preliminary data.</text>
</comment>
<dbReference type="InterPro" id="IPR046237">
    <property type="entry name" value="DUF6270"/>
</dbReference>